<dbReference type="Pfam" id="PF19463">
    <property type="entry name" value="DUF6000"/>
    <property type="match status" value="1"/>
</dbReference>
<gene>
    <name evidence="1" type="ORF">Psi02_15500</name>
</gene>
<reference evidence="1" key="1">
    <citation type="submission" date="2021-01" db="EMBL/GenBank/DDBJ databases">
        <title>Whole genome shotgun sequence of Planotetraspora silvatica NBRC 100141.</title>
        <authorList>
            <person name="Komaki H."/>
            <person name="Tamura T."/>
        </authorList>
    </citation>
    <scope>NUCLEOTIDE SEQUENCE</scope>
    <source>
        <strain evidence="1">NBRC 100141</strain>
    </source>
</reference>
<dbReference type="EMBL" id="BOOQ01000009">
    <property type="protein sequence ID" value="GII45126.1"/>
    <property type="molecule type" value="Genomic_DNA"/>
</dbReference>
<protein>
    <submittedName>
        <fullName evidence="1">Uncharacterized protein</fullName>
    </submittedName>
</protein>
<sequence>MTAAADLYVKPGQRYLELLRGNFLELPEDDRSQFGRELATLSRQISDSELALLLVGEWRCRLTAAWLIGVDRRTQFRDHLSAMLLDSEAVYSGQGYCFVFARFSNESAAASLVAYLDRYLPDPDCHYDQAWAMGALLRLDQMLSTNHADRYLTPGGLWAKSAMKGRDPAELKEMMDDLCSFAEAITV</sequence>
<organism evidence="1 2">
    <name type="scientific">Planotetraspora silvatica</name>
    <dbReference type="NCBI Taxonomy" id="234614"/>
    <lineage>
        <taxon>Bacteria</taxon>
        <taxon>Bacillati</taxon>
        <taxon>Actinomycetota</taxon>
        <taxon>Actinomycetes</taxon>
        <taxon>Streptosporangiales</taxon>
        <taxon>Streptosporangiaceae</taxon>
        <taxon>Planotetraspora</taxon>
    </lineage>
</organism>
<name>A0A8J3XME5_9ACTN</name>
<keyword evidence="2" id="KW-1185">Reference proteome</keyword>
<dbReference type="AlphaFoldDB" id="A0A8J3XME5"/>
<dbReference type="RefSeq" id="WP_203972760.1">
    <property type="nucleotide sequence ID" value="NZ_BAAAKY010000022.1"/>
</dbReference>
<comment type="caution">
    <text evidence="1">The sequence shown here is derived from an EMBL/GenBank/DDBJ whole genome shotgun (WGS) entry which is preliminary data.</text>
</comment>
<accession>A0A8J3XME5</accession>
<dbReference type="InterPro" id="IPR046042">
    <property type="entry name" value="DUF6000"/>
</dbReference>
<evidence type="ECO:0000313" key="2">
    <source>
        <dbReference type="Proteomes" id="UP000644610"/>
    </source>
</evidence>
<proteinExistence type="predicted"/>
<evidence type="ECO:0000313" key="1">
    <source>
        <dbReference type="EMBL" id="GII45126.1"/>
    </source>
</evidence>
<dbReference type="Proteomes" id="UP000644610">
    <property type="component" value="Unassembled WGS sequence"/>
</dbReference>